<feature type="transmembrane region" description="Helical" evidence="7">
    <location>
        <begin position="96"/>
        <end position="116"/>
    </location>
</feature>
<name>A0ABD5DYI8_9ACTN</name>
<evidence type="ECO:0000256" key="3">
    <source>
        <dbReference type="ARBA" id="ARBA00022692"/>
    </source>
</evidence>
<accession>A0ABD5DYI8</accession>
<feature type="transmembrane region" description="Helical" evidence="7">
    <location>
        <begin position="37"/>
        <end position="64"/>
    </location>
</feature>
<reference evidence="9" key="1">
    <citation type="submission" date="2023-07" db="EMBL/GenBank/DDBJ databases">
        <title>30 novel species of actinomycetes from the DSMZ collection.</title>
        <authorList>
            <person name="Nouioui I."/>
        </authorList>
    </citation>
    <scope>NUCLEOTIDE SEQUENCE [LARGE SCALE GENOMIC DNA]</scope>
    <source>
        <strain evidence="9">DSM 41982</strain>
    </source>
</reference>
<feature type="region of interest" description="Disordered" evidence="6">
    <location>
        <begin position="287"/>
        <end position="332"/>
    </location>
</feature>
<keyword evidence="3 7" id="KW-0812">Transmembrane</keyword>
<dbReference type="PIRSF" id="PIRSF035875">
    <property type="entry name" value="RNase_BN"/>
    <property type="match status" value="1"/>
</dbReference>
<keyword evidence="5 7" id="KW-0472">Membrane</keyword>
<dbReference type="InterPro" id="IPR017039">
    <property type="entry name" value="Virul_fac_BrkB"/>
</dbReference>
<gene>
    <name evidence="8" type="ORF">RM574_01555</name>
</gene>
<evidence type="ECO:0000256" key="1">
    <source>
        <dbReference type="ARBA" id="ARBA00004651"/>
    </source>
</evidence>
<dbReference type="Pfam" id="PF03631">
    <property type="entry name" value="Virul_fac_BrkB"/>
    <property type="match status" value="1"/>
</dbReference>
<keyword evidence="2" id="KW-1003">Cell membrane</keyword>
<keyword evidence="4 7" id="KW-1133">Transmembrane helix</keyword>
<dbReference type="EMBL" id="JAVRER010000002">
    <property type="protein sequence ID" value="MDT0414164.1"/>
    <property type="molecule type" value="Genomic_DNA"/>
</dbReference>
<feature type="compositionally biased region" description="Basic and acidic residues" evidence="6">
    <location>
        <begin position="287"/>
        <end position="296"/>
    </location>
</feature>
<dbReference type="PANTHER" id="PTHR30213:SF1">
    <property type="entry name" value="INNER MEMBRANE PROTEIN YHJD"/>
    <property type="match status" value="1"/>
</dbReference>
<protein>
    <submittedName>
        <fullName evidence="8">YihY/virulence factor BrkB family protein</fullName>
    </submittedName>
</protein>
<proteinExistence type="predicted"/>
<feature type="transmembrane region" description="Helical" evidence="7">
    <location>
        <begin position="219"/>
        <end position="241"/>
    </location>
</feature>
<feature type="transmembrane region" description="Helical" evidence="7">
    <location>
        <begin position="253"/>
        <end position="275"/>
    </location>
</feature>
<evidence type="ECO:0000256" key="4">
    <source>
        <dbReference type="ARBA" id="ARBA00022989"/>
    </source>
</evidence>
<dbReference type="RefSeq" id="WP_007826229.1">
    <property type="nucleotide sequence ID" value="NZ_JAVRER010000002.1"/>
</dbReference>
<sequence>MDWLTRLPVLGPWCARLMRTRAWRCYERLDDVRWARLAAAMTFTSFLALFPLLTVAVAVVAGAFGQDRVHDLESRVKEQVPGIANQLDLQGLVDNAGTVGLVAGAALLFTGINWVGSMRESLRAVWRLPEDPGNFLLAKVRDAGVLIGLGAAGLVTVVASAASTTAIGWTARHLGIAEDGVGGVLLRVLSFAVAVGTDFLLLLYVLSLLPRVHPRRRRLVFAALIGAIGFELLKLLIGGYISGVASKNMYGVFGVPIALLLWINFTAKLLLYCAAWTAVEGRAETAESERAEEAEAARLTTATEDPAADAGGGRFRKRGRPGATRAPGGAGG</sequence>
<evidence type="ECO:0000256" key="6">
    <source>
        <dbReference type="SAM" id="MobiDB-lite"/>
    </source>
</evidence>
<evidence type="ECO:0000256" key="5">
    <source>
        <dbReference type="ARBA" id="ARBA00023136"/>
    </source>
</evidence>
<feature type="compositionally biased region" description="Low complexity" evidence="6">
    <location>
        <begin position="321"/>
        <end position="332"/>
    </location>
</feature>
<organism evidence="8 9">
    <name type="scientific">Streptomyces evansiae</name>
    <dbReference type="NCBI Taxonomy" id="3075535"/>
    <lineage>
        <taxon>Bacteria</taxon>
        <taxon>Bacillati</taxon>
        <taxon>Actinomycetota</taxon>
        <taxon>Actinomycetes</taxon>
        <taxon>Kitasatosporales</taxon>
        <taxon>Streptomycetaceae</taxon>
        <taxon>Streptomyces</taxon>
    </lineage>
</organism>
<feature type="transmembrane region" description="Helical" evidence="7">
    <location>
        <begin position="143"/>
        <end position="164"/>
    </location>
</feature>
<comment type="caution">
    <text evidence="8">The sequence shown here is derived from an EMBL/GenBank/DDBJ whole genome shotgun (WGS) entry which is preliminary data.</text>
</comment>
<dbReference type="AlphaFoldDB" id="A0ABD5DYI8"/>
<evidence type="ECO:0000313" key="9">
    <source>
        <dbReference type="Proteomes" id="UP001183607"/>
    </source>
</evidence>
<dbReference type="Proteomes" id="UP001183607">
    <property type="component" value="Unassembled WGS sequence"/>
</dbReference>
<evidence type="ECO:0000256" key="7">
    <source>
        <dbReference type="SAM" id="Phobius"/>
    </source>
</evidence>
<feature type="transmembrane region" description="Helical" evidence="7">
    <location>
        <begin position="184"/>
        <end position="207"/>
    </location>
</feature>
<dbReference type="GO" id="GO:0005886">
    <property type="term" value="C:plasma membrane"/>
    <property type="evidence" value="ECO:0007669"/>
    <property type="project" value="UniProtKB-SubCell"/>
</dbReference>
<dbReference type="PANTHER" id="PTHR30213">
    <property type="entry name" value="INNER MEMBRANE PROTEIN YHJD"/>
    <property type="match status" value="1"/>
</dbReference>
<evidence type="ECO:0000256" key="2">
    <source>
        <dbReference type="ARBA" id="ARBA00022475"/>
    </source>
</evidence>
<comment type="subcellular location">
    <subcellularLocation>
        <location evidence="1">Cell membrane</location>
        <topology evidence="1">Multi-pass membrane protein</topology>
    </subcellularLocation>
</comment>
<evidence type="ECO:0000313" key="8">
    <source>
        <dbReference type="EMBL" id="MDT0414164.1"/>
    </source>
</evidence>